<accession>A0ABR1CR15</accession>
<feature type="signal peptide" evidence="1">
    <location>
        <begin position="1"/>
        <end position="17"/>
    </location>
</feature>
<keyword evidence="1" id="KW-0732">Signal</keyword>
<proteinExistence type="predicted"/>
<dbReference type="Gene3D" id="3.40.50.150">
    <property type="entry name" value="Vaccinia Virus protein VP39"/>
    <property type="match status" value="1"/>
</dbReference>
<dbReference type="EMBL" id="JAVFWL010000003">
    <property type="protein sequence ID" value="KAK6740133.1"/>
    <property type="molecule type" value="Genomic_DNA"/>
</dbReference>
<name>A0ABR1CR15_NECAM</name>
<comment type="caution">
    <text evidence="2">The sequence shown here is derived from an EMBL/GenBank/DDBJ whole genome shotgun (WGS) entry which is preliminary data.</text>
</comment>
<evidence type="ECO:0000256" key="1">
    <source>
        <dbReference type="SAM" id="SignalP"/>
    </source>
</evidence>
<gene>
    <name evidence="2" type="primary">Necator_chrIII.g9306</name>
    <name evidence="2" type="ORF">RB195_008541</name>
</gene>
<keyword evidence="3" id="KW-1185">Reference proteome</keyword>
<dbReference type="Pfam" id="PF01564">
    <property type="entry name" value="Spermine_synth"/>
    <property type="match status" value="1"/>
</dbReference>
<evidence type="ECO:0008006" key="4">
    <source>
        <dbReference type="Google" id="ProtNLM"/>
    </source>
</evidence>
<evidence type="ECO:0000313" key="2">
    <source>
        <dbReference type="EMBL" id="KAK6740133.1"/>
    </source>
</evidence>
<reference evidence="2 3" key="1">
    <citation type="submission" date="2023-08" db="EMBL/GenBank/DDBJ databases">
        <title>A Necator americanus chromosomal reference genome.</title>
        <authorList>
            <person name="Ilik V."/>
            <person name="Petrzelkova K.J."/>
            <person name="Pardy F."/>
            <person name="Fuh T."/>
            <person name="Niatou-Singa F.S."/>
            <person name="Gouil Q."/>
            <person name="Baker L."/>
            <person name="Ritchie M.E."/>
            <person name="Jex A.R."/>
            <person name="Gazzola D."/>
            <person name="Li H."/>
            <person name="Toshio Fujiwara R."/>
            <person name="Zhan B."/>
            <person name="Aroian R.V."/>
            <person name="Pafco B."/>
            <person name="Schwarz E.M."/>
        </authorList>
    </citation>
    <scope>NUCLEOTIDE SEQUENCE [LARGE SCALE GENOMIC DNA]</scope>
    <source>
        <strain evidence="2 3">Aroian</strain>
        <tissue evidence="2">Whole animal</tissue>
    </source>
</reference>
<organism evidence="2 3">
    <name type="scientific">Necator americanus</name>
    <name type="common">Human hookworm</name>
    <dbReference type="NCBI Taxonomy" id="51031"/>
    <lineage>
        <taxon>Eukaryota</taxon>
        <taxon>Metazoa</taxon>
        <taxon>Ecdysozoa</taxon>
        <taxon>Nematoda</taxon>
        <taxon>Chromadorea</taxon>
        <taxon>Rhabditida</taxon>
        <taxon>Rhabditina</taxon>
        <taxon>Rhabditomorpha</taxon>
        <taxon>Strongyloidea</taxon>
        <taxon>Ancylostomatidae</taxon>
        <taxon>Bunostominae</taxon>
        <taxon>Necator</taxon>
    </lineage>
</organism>
<feature type="chain" id="PRO_5047521484" description="Methyltransferase domain protein" evidence="1">
    <location>
        <begin position="18"/>
        <end position="316"/>
    </location>
</feature>
<sequence>MAVVIVCIIVWLKSVFFDSRVHLSTVEFFNLISETYGDSRDLEKFEMEDGTFLHIVDEIDMMRKFTVLRRIDIESGGGTHSTFYLITPAEHSPRNIDTSRWEVDKAYLFPTSYYHYMAEVLFYANAIELSRDSKANVLSLGLGGGQLNGFLHHNFPKLNITVVELSAQMVRMARKWFNLQTDDHHRVIVDDGVRFVEKEAAKGAKYDALMVDACYANPREEITMCPVRIFLQEHIARSISQVISSRGILIMNVVSISPSPGKLDEAVAVVRKLYSKFFSYCAPAIESYSNRVFYCMHQQSTKEGKIDILEFVKNTS</sequence>
<dbReference type="SUPFAM" id="SSF53335">
    <property type="entry name" value="S-adenosyl-L-methionine-dependent methyltransferases"/>
    <property type="match status" value="1"/>
</dbReference>
<evidence type="ECO:0000313" key="3">
    <source>
        <dbReference type="Proteomes" id="UP001303046"/>
    </source>
</evidence>
<dbReference type="InterPro" id="IPR029063">
    <property type="entry name" value="SAM-dependent_MTases_sf"/>
</dbReference>
<protein>
    <recommendedName>
        <fullName evidence="4">Methyltransferase domain protein</fullName>
    </recommendedName>
</protein>
<dbReference type="Proteomes" id="UP001303046">
    <property type="component" value="Unassembled WGS sequence"/>
</dbReference>